<accession>A0ABQ4PTA6</accession>
<dbReference type="EMBL" id="BPFZ01000002">
    <property type="protein sequence ID" value="GIU66222.1"/>
    <property type="molecule type" value="Genomic_DNA"/>
</dbReference>
<evidence type="ECO:0000256" key="1">
    <source>
        <dbReference type="ARBA" id="ARBA00010577"/>
    </source>
</evidence>
<comment type="function">
    <text evidence="4 5">Required for flagellar hook formation. May act as a scaffolding protein.</text>
</comment>
<evidence type="ECO:0000256" key="5">
    <source>
        <dbReference type="RuleBase" id="RU362076"/>
    </source>
</evidence>
<dbReference type="Proteomes" id="UP001161064">
    <property type="component" value="Unassembled WGS sequence"/>
</dbReference>
<dbReference type="InterPro" id="IPR025965">
    <property type="entry name" value="FlgD/Vpr_Ig-like"/>
</dbReference>
<keyword evidence="3 5" id="KW-1005">Bacterial flagellum biogenesis</keyword>
<evidence type="ECO:0000256" key="3">
    <source>
        <dbReference type="ARBA" id="ARBA00022795"/>
    </source>
</evidence>
<dbReference type="InterPro" id="IPR005648">
    <property type="entry name" value="FlgD"/>
</dbReference>
<evidence type="ECO:0000313" key="7">
    <source>
        <dbReference type="EMBL" id="GIU66222.1"/>
    </source>
</evidence>
<comment type="caution">
    <text evidence="7">The sequence shown here is derived from an EMBL/GenBank/DDBJ whole genome shotgun (WGS) entry which is preliminary data.</text>
</comment>
<dbReference type="Pfam" id="PF13860">
    <property type="entry name" value="FlgD_ig"/>
    <property type="match status" value="1"/>
</dbReference>
<keyword evidence="7" id="KW-0966">Cell projection</keyword>
<dbReference type="Gene3D" id="2.60.40.4070">
    <property type="match status" value="1"/>
</dbReference>
<dbReference type="RefSeq" id="WP_284358709.1">
    <property type="nucleotide sequence ID" value="NZ_BPFZ01000002.1"/>
</dbReference>
<dbReference type="Pfam" id="PF03963">
    <property type="entry name" value="FlgD"/>
    <property type="match status" value="1"/>
</dbReference>
<gene>
    <name evidence="7" type="primary">flgD</name>
    <name evidence="7" type="ORF">PsB1_0376</name>
</gene>
<reference evidence="7" key="2">
    <citation type="journal article" date="2023" name="ISME Commun">
        <title>Characterization of a bloom-associated alphaproteobacterial lineage, 'Candidatus Phycosocius': insights into freshwater algal-bacterial interactions.</title>
        <authorList>
            <person name="Tanabe Y."/>
            <person name="Yamaguchi H."/>
            <person name="Yoshida M."/>
            <person name="Kai A."/>
            <person name="Okazaki Y."/>
        </authorList>
    </citation>
    <scope>NUCLEOTIDE SEQUENCE</scope>
    <source>
        <strain evidence="7">BOTRYCO-1</strain>
    </source>
</reference>
<name>A0ABQ4PTA6_9PROT</name>
<keyword evidence="7" id="KW-0969">Cilium</keyword>
<evidence type="ECO:0000256" key="4">
    <source>
        <dbReference type="ARBA" id="ARBA00024746"/>
    </source>
</evidence>
<comment type="similarity">
    <text evidence="1 5">Belongs to the FlgD family.</text>
</comment>
<evidence type="ECO:0000259" key="6">
    <source>
        <dbReference type="Pfam" id="PF13860"/>
    </source>
</evidence>
<sequence>MTTSNISNTNNQLTNVNTTNQNSKASLAKNFETFLTLLTAQLQNQDPLSPLDTKDFTNQLVQFSGVEQQLKTNELLTSLTDATKLSVGATAVAYLGKEATAIWPSTNLTTGGEAKWTYELPRASSSTTIRVLDSSGRVVFTSTGETSVGEKSFTWNGKDMSGNNAPSGTYRLEVVGIGGDGKPIAGTIKQKGIISGVDLSGTTPRITINGVPLPLSTVLKIGLQSS</sequence>
<evidence type="ECO:0000256" key="2">
    <source>
        <dbReference type="ARBA" id="ARBA00016013"/>
    </source>
</evidence>
<organism evidence="7 8">
    <name type="scientific">Candidatus Phycosocius spiralis</name>
    <dbReference type="NCBI Taxonomy" id="2815099"/>
    <lineage>
        <taxon>Bacteria</taxon>
        <taxon>Pseudomonadati</taxon>
        <taxon>Pseudomonadota</taxon>
        <taxon>Alphaproteobacteria</taxon>
        <taxon>Caulobacterales</taxon>
        <taxon>Caulobacterales incertae sedis</taxon>
        <taxon>Candidatus Phycosocius</taxon>
    </lineage>
</organism>
<reference evidence="7" key="1">
    <citation type="submission" date="2021-05" db="EMBL/GenBank/DDBJ databases">
        <authorList>
            <person name="Tanabe Y."/>
        </authorList>
    </citation>
    <scope>NUCLEOTIDE SEQUENCE</scope>
    <source>
        <strain evidence="7">BOTRYCO-1</strain>
    </source>
</reference>
<keyword evidence="7" id="KW-0282">Flagellum</keyword>
<keyword evidence="8" id="KW-1185">Reference proteome</keyword>
<feature type="domain" description="FlgD/Vpr Ig-like" evidence="6">
    <location>
        <begin position="108"/>
        <end position="176"/>
    </location>
</feature>
<proteinExistence type="inferred from homology"/>
<protein>
    <recommendedName>
        <fullName evidence="2 5">Basal-body rod modification protein FlgD</fullName>
    </recommendedName>
</protein>
<evidence type="ECO:0000313" key="8">
    <source>
        <dbReference type="Proteomes" id="UP001161064"/>
    </source>
</evidence>